<protein>
    <submittedName>
        <fullName evidence="2">Uncharacterized protein</fullName>
    </submittedName>
</protein>
<dbReference type="Proteomes" id="UP000318017">
    <property type="component" value="Chromosome"/>
</dbReference>
<dbReference type="RefSeq" id="WP_145075030.1">
    <property type="nucleotide sequence ID" value="NZ_CP036298.1"/>
</dbReference>
<dbReference type="KEGG" id="ahel:Q31a_11420"/>
<keyword evidence="3" id="KW-1185">Reference proteome</keyword>
<keyword evidence="1" id="KW-0812">Transmembrane</keyword>
<reference evidence="2 3" key="1">
    <citation type="submission" date="2019-02" db="EMBL/GenBank/DDBJ databases">
        <title>Deep-cultivation of Planctomycetes and their phenomic and genomic characterization uncovers novel biology.</title>
        <authorList>
            <person name="Wiegand S."/>
            <person name="Jogler M."/>
            <person name="Boedeker C."/>
            <person name="Pinto D."/>
            <person name="Vollmers J."/>
            <person name="Rivas-Marin E."/>
            <person name="Kohn T."/>
            <person name="Peeters S.H."/>
            <person name="Heuer A."/>
            <person name="Rast P."/>
            <person name="Oberbeckmann S."/>
            <person name="Bunk B."/>
            <person name="Jeske O."/>
            <person name="Meyerdierks A."/>
            <person name="Storesund J.E."/>
            <person name="Kallscheuer N."/>
            <person name="Luecker S."/>
            <person name="Lage O.M."/>
            <person name="Pohl T."/>
            <person name="Merkel B.J."/>
            <person name="Hornburger P."/>
            <person name="Mueller R.-W."/>
            <person name="Bruemmer F."/>
            <person name="Labrenz M."/>
            <person name="Spormann A.M."/>
            <person name="Op den Camp H."/>
            <person name="Overmann J."/>
            <person name="Amann R."/>
            <person name="Jetten M.S.M."/>
            <person name="Mascher T."/>
            <person name="Medema M.H."/>
            <person name="Devos D.P."/>
            <person name="Kaster A.-K."/>
            <person name="Ovreas L."/>
            <person name="Rohde M."/>
            <person name="Galperin M.Y."/>
            <person name="Jogler C."/>
        </authorList>
    </citation>
    <scope>NUCLEOTIDE SEQUENCE [LARGE SCALE GENOMIC DNA]</scope>
    <source>
        <strain evidence="2 3">Q31a</strain>
    </source>
</reference>
<dbReference type="EMBL" id="CP036298">
    <property type="protein sequence ID" value="QDV22850.1"/>
    <property type="molecule type" value="Genomic_DNA"/>
</dbReference>
<proteinExistence type="predicted"/>
<dbReference type="AlphaFoldDB" id="A0A518G2R0"/>
<gene>
    <name evidence="2" type="ORF">Q31a_11420</name>
</gene>
<evidence type="ECO:0000256" key="1">
    <source>
        <dbReference type="SAM" id="Phobius"/>
    </source>
</evidence>
<keyword evidence="1" id="KW-1133">Transmembrane helix</keyword>
<sequence length="97" mass="10869">MEFDRNRYFMIGMLLFMLGIQFRMVESFVLNETSTRALAKFAQDTQIAAQDLGTNIYLAAHPSPKKSVEPPHWFGWALLTAGGVISLHALALPKQNS</sequence>
<organism evidence="2 3">
    <name type="scientific">Aureliella helgolandensis</name>
    <dbReference type="NCBI Taxonomy" id="2527968"/>
    <lineage>
        <taxon>Bacteria</taxon>
        <taxon>Pseudomonadati</taxon>
        <taxon>Planctomycetota</taxon>
        <taxon>Planctomycetia</taxon>
        <taxon>Pirellulales</taxon>
        <taxon>Pirellulaceae</taxon>
        <taxon>Aureliella</taxon>
    </lineage>
</organism>
<keyword evidence="1" id="KW-0472">Membrane</keyword>
<evidence type="ECO:0000313" key="3">
    <source>
        <dbReference type="Proteomes" id="UP000318017"/>
    </source>
</evidence>
<feature type="transmembrane region" description="Helical" evidence="1">
    <location>
        <begin position="73"/>
        <end position="92"/>
    </location>
</feature>
<feature type="transmembrane region" description="Helical" evidence="1">
    <location>
        <begin position="7"/>
        <end position="25"/>
    </location>
</feature>
<evidence type="ECO:0000313" key="2">
    <source>
        <dbReference type="EMBL" id="QDV22850.1"/>
    </source>
</evidence>
<name>A0A518G2R0_9BACT</name>
<dbReference type="OrthoDB" id="289134at2"/>
<accession>A0A518G2R0</accession>